<feature type="compositionally biased region" description="Low complexity" evidence="1">
    <location>
        <begin position="674"/>
        <end position="684"/>
    </location>
</feature>
<feature type="region of interest" description="Disordered" evidence="1">
    <location>
        <begin position="571"/>
        <end position="736"/>
    </location>
</feature>
<feature type="compositionally biased region" description="Low complexity" evidence="1">
    <location>
        <begin position="469"/>
        <end position="486"/>
    </location>
</feature>
<feature type="region of interest" description="Disordered" evidence="1">
    <location>
        <begin position="924"/>
        <end position="1007"/>
    </location>
</feature>
<feature type="domain" description="LsmAD" evidence="2">
    <location>
        <begin position="269"/>
        <end position="341"/>
    </location>
</feature>
<dbReference type="Proteomes" id="UP000094236">
    <property type="component" value="Unassembled WGS sequence"/>
</dbReference>
<feature type="compositionally biased region" description="Low complexity" evidence="1">
    <location>
        <begin position="423"/>
        <end position="439"/>
    </location>
</feature>
<keyword evidence="4" id="KW-1185">Reference proteome</keyword>
<feature type="compositionally biased region" description="Low complexity" evidence="1">
    <location>
        <begin position="924"/>
        <end position="938"/>
    </location>
</feature>
<name>A0A1E4TZY0_PACTA</name>
<dbReference type="GO" id="GO:0003729">
    <property type="term" value="F:mRNA binding"/>
    <property type="evidence" value="ECO:0007669"/>
    <property type="project" value="TreeGrafter"/>
</dbReference>
<dbReference type="InterPro" id="IPR009604">
    <property type="entry name" value="LsmAD_domain"/>
</dbReference>
<feature type="compositionally biased region" description="Low complexity" evidence="1">
    <location>
        <begin position="366"/>
        <end position="385"/>
    </location>
</feature>
<protein>
    <recommendedName>
        <fullName evidence="2">LsmAD domain-containing protein</fullName>
    </recommendedName>
</protein>
<feature type="region of interest" description="Disordered" evidence="1">
    <location>
        <begin position="418"/>
        <end position="523"/>
    </location>
</feature>
<feature type="compositionally biased region" description="Polar residues" evidence="1">
    <location>
        <begin position="190"/>
        <end position="203"/>
    </location>
</feature>
<feature type="compositionally biased region" description="Polar residues" evidence="1">
    <location>
        <begin position="440"/>
        <end position="468"/>
    </location>
</feature>
<dbReference type="Pfam" id="PF06741">
    <property type="entry name" value="LsmAD"/>
    <property type="match status" value="1"/>
</dbReference>
<proteinExistence type="predicted"/>
<organism evidence="3 4">
    <name type="scientific">Pachysolen tannophilus NRRL Y-2460</name>
    <dbReference type="NCBI Taxonomy" id="669874"/>
    <lineage>
        <taxon>Eukaryota</taxon>
        <taxon>Fungi</taxon>
        <taxon>Dikarya</taxon>
        <taxon>Ascomycota</taxon>
        <taxon>Saccharomycotina</taxon>
        <taxon>Pichiomycetes</taxon>
        <taxon>Pachysolenaceae</taxon>
        <taxon>Pachysolen</taxon>
    </lineage>
</organism>
<gene>
    <name evidence="3" type="ORF">PACTADRAFT_49039</name>
</gene>
<dbReference type="GO" id="GO:0010494">
    <property type="term" value="C:cytoplasmic stress granule"/>
    <property type="evidence" value="ECO:0007669"/>
    <property type="project" value="TreeGrafter"/>
</dbReference>
<dbReference type="STRING" id="669874.A0A1E4TZY0"/>
<feature type="compositionally biased region" description="Low complexity" evidence="1">
    <location>
        <begin position="945"/>
        <end position="965"/>
    </location>
</feature>
<accession>A0A1E4TZY0</accession>
<dbReference type="GO" id="GO:0034063">
    <property type="term" value="P:stress granule assembly"/>
    <property type="evidence" value="ECO:0007669"/>
    <property type="project" value="TreeGrafter"/>
</dbReference>
<feature type="region of interest" description="Disordered" evidence="1">
    <location>
        <begin position="826"/>
        <end position="858"/>
    </location>
</feature>
<dbReference type="PANTHER" id="PTHR12854:SF7">
    <property type="entry name" value="ATAXIN-2 HOMOLOG"/>
    <property type="match status" value="1"/>
</dbReference>
<evidence type="ECO:0000313" key="3">
    <source>
        <dbReference type="EMBL" id="ODV97306.1"/>
    </source>
</evidence>
<feature type="compositionally biased region" description="Polar residues" evidence="1">
    <location>
        <begin position="32"/>
        <end position="45"/>
    </location>
</feature>
<feature type="compositionally biased region" description="Low complexity" evidence="1">
    <location>
        <begin position="170"/>
        <end position="189"/>
    </location>
</feature>
<feature type="region of interest" description="Disordered" evidence="1">
    <location>
        <begin position="366"/>
        <end position="400"/>
    </location>
</feature>
<feature type="compositionally biased region" description="Polar residues" evidence="1">
    <location>
        <begin position="692"/>
        <end position="726"/>
    </location>
</feature>
<dbReference type="AlphaFoldDB" id="A0A1E4TZY0"/>
<feature type="region of interest" description="Disordered" evidence="1">
    <location>
        <begin position="170"/>
        <end position="215"/>
    </location>
</feature>
<feature type="compositionally biased region" description="Low complexity" evidence="1">
    <location>
        <begin position="577"/>
        <end position="656"/>
    </location>
</feature>
<evidence type="ECO:0000259" key="2">
    <source>
        <dbReference type="SMART" id="SM01272"/>
    </source>
</evidence>
<dbReference type="SMART" id="SM01272">
    <property type="entry name" value="LsmAD"/>
    <property type="match status" value="1"/>
</dbReference>
<evidence type="ECO:0000313" key="4">
    <source>
        <dbReference type="Proteomes" id="UP000094236"/>
    </source>
</evidence>
<reference evidence="4" key="1">
    <citation type="submission" date="2016-05" db="EMBL/GenBank/DDBJ databases">
        <title>Comparative genomics of biotechnologically important yeasts.</title>
        <authorList>
            <consortium name="DOE Joint Genome Institute"/>
            <person name="Riley R."/>
            <person name="Haridas S."/>
            <person name="Wolfe K.H."/>
            <person name="Lopes M.R."/>
            <person name="Hittinger C.T."/>
            <person name="Goker M."/>
            <person name="Salamov A."/>
            <person name="Wisecaver J."/>
            <person name="Long T.M."/>
            <person name="Aerts A.L."/>
            <person name="Barry K."/>
            <person name="Choi C."/>
            <person name="Clum A."/>
            <person name="Coughlan A.Y."/>
            <person name="Deshpande S."/>
            <person name="Douglass A.P."/>
            <person name="Hanson S.J."/>
            <person name="Klenk H.-P."/>
            <person name="Labutti K."/>
            <person name="Lapidus A."/>
            <person name="Lindquist E."/>
            <person name="Lipzen A."/>
            <person name="Meier-Kolthoff J.P."/>
            <person name="Ohm R.A."/>
            <person name="Otillar R.P."/>
            <person name="Pangilinan J."/>
            <person name="Peng Y."/>
            <person name="Rokas A."/>
            <person name="Rosa C.A."/>
            <person name="Scheuner C."/>
            <person name="Sibirny A.A."/>
            <person name="Slot J.C."/>
            <person name="Stielow J.B."/>
            <person name="Sun H."/>
            <person name="Kurtzman C.P."/>
            <person name="Blackwell M."/>
            <person name="Grigoriev I.V."/>
            <person name="Jeffries T.W."/>
        </authorList>
    </citation>
    <scope>NUCLEOTIDE SEQUENCE [LARGE SCALE GENOMIC DNA]</scope>
    <source>
        <strain evidence="4">NRRL Y-2460</strain>
    </source>
</reference>
<feature type="region of interest" description="Disordered" evidence="1">
    <location>
        <begin position="1"/>
        <end position="45"/>
    </location>
</feature>
<feature type="compositionally biased region" description="Low complexity" evidence="1">
    <location>
        <begin position="838"/>
        <end position="856"/>
    </location>
</feature>
<evidence type="ECO:0000256" key="1">
    <source>
        <dbReference type="SAM" id="MobiDB-lite"/>
    </source>
</evidence>
<sequence>MSNNSASTSTSTSTSNANRSNSNNRHRRSNSKNFSTGKRSHSIDNANKLSHQEQVIASQNQSDRTLFLLANSIGSKCIVTVSSGSRYIGLLYTTSDLNSKNNEISVVLKLPEIFHIARGDELDPNEELPETLIIEYKDLVDLEVLDLDLSSKALASAAVESPVAVTGTTGTTASIGSINSSTGTDTSGNFSPSSTNAATSNLPSAKHSKSFRTDSDISSDNAIIRERELLKWVPEEDSSSTTFGGLEDETLKNSNSSSWDQFAVNEKKFGITSSFDEELYTTKISKDSPEYQQRLKIAEKIAKEIESSSYNGNIHLAEERGIVVDDSGIDEEDKYSGVDRRSDELMAALRGNGVSNDNIKKIINNTFGNGTSTTSTTTDVNNITSASGSSGSGKYVPPRQRAAHYHNDPAILSSSAISQNRQGSTTVGTSVSSPSSSSSNANKPSPITVTRNSADNSTEKSQGVNQSVADSNANANTNINSNSENSKQAETLSEKAKAVSVTPKLPPTLPHKPQTKKTHFRNETSRINAQSEINSLKEFSVNFRIPSKFPEDLLSIVTKDRIKQEQIIKKAEEASKSAKSSPALSKVSTTTESTSAAPTTTASTATPSKSAAGAKKASTVPEKPVSSASASTPSVVPATSTKSGNGNTNTSASTGSVYTKKKMDPRSASTFKMNPNSSSFSPSNLPLPPATSHRNSIYNKNSPSHQSQSSRGNSVSGGKRNQNATPYNFFGSRVPKADQRTGNDFTIHFNLFLDLRRNKISLKDKDDNENREQEKDAEKVDKKEIDESSFFSLLDKPFVTVPTWISTTDESFRNLFSTLPEKVGLSSRPMFYPPPPSSTGSANSSNGSNNPSIPTPQAMTSPIPVPSPMMPTMIPLMIPPQGFENAGMAGSPQGGYIPPHGQFIPGGYPVGNGYFPQAQIPYPQQQASNGHHYNNSHNNSHHPQHNNSMHHGNNSHHNNNSNNNGRNGGFSPMLGIPFQPPQNAPYGRMPPQGYPGTYYMPPPSRQF</sequence>
<dbReference type="OrthoDB" id="2275718at2759"/>
<feature type="compositionally biased region" description="Low complexity" evidence="1">
    <location>
        <begin position="1"/>
        <end position="23"/>
    </location>
</feature>
<dbReference type="InterPro" id="IPR045117">
    <property type="entry name" value="ATXN2-like"/>
</dbReference>
<dbReference type="PANTHER" id="PTHR12854">
    <property type="entry name" value="ATAXIN 2-RELATED"/>
    <property type="match status" value="1"/>
</dbReference>
<dbReference type="InterPro" id="IPR025852">
    <property type="entry name" value="SM_dom_ATX"/>
</dbReference>
<dbReference type="EMBL" id="KV454012">
    <property type="protein sequence ID" value="ODV97306.1"/>
    <property type="molecule type" value="Genomic_DNA"/>
</dbReference>
<dbReference type="Pfam" id="PF14438">
    <property type="entry name" value="SM-ATX"/>
    <property type="match status" value="1"/>
</dbReference>